<feature type="transmembrane region" description="Helical" evidence="1">
    <location>
        <begin position="150"/>
        <end position="170"/>
    </location>
</feature>
<keyword evidence="1" id="KW-1133">Transmembrane helix</keyword>
<dbReference type="EMBL" id="RAQJ01000001">
    <property type="protein sequence ID" value="RKE98856.1"/>
    <property type="molecule type" value="Genomic_DNA"/>
</dbReference>
<sequence>MRLNKKQVQFIDNYLIKNKIKYVDVRLELIDHLASEFEEASNYALLDDFLNTKKGFINSFVKKRQKTIHWSYQKQLFKRVYMFFYKAKYLVATLIILAFIYFAFLQLSKKSLMYLFMASITIPNLASYIIHFKENRMFKKIQSAKQVLAIMSLPSLFIYCFGLIFEMISIESFYFLIYWFFAILFNIAGLIEVYERKTELIDKYRSLIKK</sequence>
<gene>
    <name evidence="2" type="ORF">BXY80_0951</name>
</gene>
<dbReference type="OrthoDB" id="1188278at2"/>
<reference evidence="2 3" key="1">
    <citation type="submission" date="2018-09" db="EMBL/GenBank/DDBJ databases">
        <title>Genomic Encyclopedia of Archaeal and Bacterial Type Strains, Phase II (KMG-II): from individual species to whole genera.</title>
        <authorList>
            <person name="Goeker M."/>
        </authorList>
    </citation>
    <scope>NUCLEOTIDE SEQUENCE [LARGE SCALE GENOMIC DNA]</scope>
    <source>
        <strain evidence="2 3">DSM 26283</strain>
    </source>
</reference>
<comment type="caution">
    <text evidence="2">The sequence shown here is derived from an EMBL/GenBank/DDBJ whole genome shotgun (WGS) entry which is preliminary data.</text>
</comment>
<evidence type="ECO:0000313" key="2">
    <source>
        <dbReference type="EMBL" id="RKE98856.1"/>
    </source>
</evidence>
<feature type="transmembrane region" description="Helical" evidence="1">
    <location>
        <begin position="111"/>
        <end position="130"/>
    </location>
</feature>
<keyword evidence="1" id="KW-0812">Transmembrane</keyword>
<protein>
    <submittedName>
        <fullName evidence="2">Uncharacterized protein</fullName>
    </submittedName>
</protein>
<feature type="transmembrane region" description="Helical" evidence="1">
    <location>
        <begin position="176"/>
        <end position="194"/>
    </location>
</feature>
<name>A0A420DXB9_9FLAO</name>
<accession>A0A420DXB9</accession>
<evidence type="ECO:0000256" key="1">
    <source>
        <dbReference type="SAM" id="Phobius"/>
    </source>
</evidence>
<feature type="transmembrane region" description="Helical" evidence="1">
    <location>
        <begin position="87"/>
        <end position="105"/>
    </location>
</feature>
<dbReference type="RefSeq" id="WP_120200041.1">
    <property type="nucleotide sequence ID" value="NZ_RAQJ01000001.1"/>
</dbReference>
<keyword evidence="1" id="KW-0472">Membrane</keyword>
<dbReference type="Proteomes" id="UP000284892">
    <property type="component" value="Unassembled WGS sequence"/>
</dbReference>
<proteinExistence type="predicted"/>
<evidence type="ECO:0000313" key="3">
    <source>
        <dbReference type="Proteomes" id="UP000284892"/>
    </source>
</evidence>
<keyword evidence="3" id="KW-1185">Reference proteome</keyword>
<organism evidence="2 3">
    <name type="scientific">Ichthyenterobacterium magnum</name>
    <dbReference type="NCBI Taxonomy" id="1230530"/>
    <lineage>
        <taxon>Bacteria</taxon>
        <taxon>Pseudomonadati</taxon>
        <taxon>Bacteroidota</taxon>
        <taxon>Flavobacteriia</taxon>
        <taxon>Flavobacteriales</taxon>
        <taxon>Flavobacteriaceae</taxon>
        <taxon>Ichthyenterobacterium</taxon>
    </lineage>
</organism>
<dbReference type="AlphaFoldDB" id="A0A420DXB9"/>